<accession>A0ACB7ZY22</accession>
<name>A0ACB7ZY22_9AGAM</name>
<dbReference type="EMBL" id="MU268115">
    <property type="protein sequence ID" value="KAH7905836.1"/>
    <property type="molecule type" value="Genomic_DNA"/>
</dbReference>
<keyword evidence="2" id="KW-1185">Reference proteome</keyword>
<sequence length="478" mass="54323">MTSSITQNYVHQVKHIIRNHSACVQLAGDQVAIPIDHATEVARQFSKQNPNLASVNLDLLMNVDPPHGGLIGPEKFLSMCLSVVRQNTAPPSSKSDDKENVILVFETNRIDSAHREISKLVKLNDEVIQREEKLESEVAGLSHAIESMRLEFSTQRTHWDNTHTAYAESTQQDLSELRREQKHIKKAQEDLAQRQENDARAIVHAEEAVQELSSALDAYRVSSNQNLARKSDLMRGFFRLLECCSIYQQLWNDSLRSRVNKLQRAVRTVKRLQRDHAHSFTRIHNELQHLQTLLDWLESPSGPISINEANLASIRVTVNRISDDLTDIRTSLDGAAAGSQTYGRSLAEELQVVDPWYQKIFRGYDGYGVFNAVINQLRLLPEPHLRGYWPEYVKSAIIVDPQARVQAHFAKISAHLSSLGDRIRRLSQRRLSLIVVTLVAFCLLIILLHGEPVQLDQVWRTNGPARRLGEGYHIVYVD</sequence>
<dbReference type="Proteomes" id="UP000790377">
    <property type="component" value="Unassembled WGS sequence"/>
</dbReference>
<evidence type="ECO:0000313" key="1">
    <source>
        <dbReference type="EMBL" id="KAH7905836.1"/>
    </source>
</evidence>
<evidence type="ECO:0000313" key="2">
    <source>
        <dbReference type="Proteomes" id="UP000790377"/>
    </source>
</evidence>
<protein>
    <submittedName>
        <fullName evidence="1">Uncharacterized protein</fullName>
    </submittedName>
</protein>
<reference evidence="1" key="1">
    <citation type="journal article" date="2021" name="New Phytol.">
        <title>Evolutionary innovations through gain and loss of genes in the ectomycorrhizal Boletales.</title>
        <authorList>
            <person name="Wu G."/>
            <person name="Miyauchi S."/>
            <person name="Morin E."/>
            <person name="Kuo A."/>
            <person name="Drula E."/>
            <person name="Varga T."/>
            <person name="Kohler A."/>
            <person name="Feng B."/>
            <person name="Cao Y."/>
            <person name="Lipzen A."/>
            <person name="Daum C."/>
            <person name="Hundley H."/>
            <person name="Pangilinan J."/>
            <person name="Johnson J."/>
            <person name="Barry K."/>
            <person name="LaButti K."/>
            <person name="Ng V."/>
            <person name="Ahrendt S."/>
            <person name="Min B."/>
            <person name="Choi I.G."/>
            <person name="Park H."/>
            <person name="Plett J.M."/>
            <person name="Magnuson J."/>
            <person name="Spatafora J.W."/>
            <person name="Nagy L.G."/>
            <person name="Henrissat B."/>
            <person name="Grigoriev I.V."/>
            <person name="Yang Z.L."/>
            <person name="Xu J."/>
            <person name="Martin F.M."/>
        </authorList>
    </citation>
    <scope>NUCLEOTIDE SEQUENCE</scope>
    <source>
        <strain evidence="1">ATCC 28755</strain>
    </source>
</reference>
<comment type="caution">
    <text evidence="1">The sequence shown here is derived from an EMBL/GenBank/DDBJ whole genome shotgun (WGS) entry which is preliminary data.</text>
</comment>
<organism evidence="1 2">
    <name type="scientific">Hygrophoropsis aurantiaca</name>
    <dbReference type="NCBI Taxonomy" id="72124"/>
    <lineage>
        <taxon>Eukaryota</taxon>
        <taxon>Fungi</taxon>
        <taxon>Dikarya</taxon>
        <taxon>Basidiomycota</taxon>
        <taxon>Agaricomycotina</taxon>
        <taxon>Agaricomycetes</taxon>
        <taxon>Agaricomycetidae</taxon>
        <taxon>Boletales</taxon>
        <taxon>Coniophorineae</taxon>
        <taxon>Hygrophoropsidaceae</taxon>
        <taxon>Hygrophoropsis</taxon>
    </lineage>
</organism>
<gene>
    <name evidence="1" type="ORF">BJ138DRAFT_1118122</name>
</gene>
<proteinExistence type="predicted"/>